<keyword evidence="4" id="KW-0131">Cell cycle</keyword>
<protein>
    <submittedName>
        <fullName evidence="4">Cell division control protein 6-related protein</fullName>
    </submittedName>
</protein>
<dbReference type="PANTHER" id="PTHR10763:SF26">
    <property type="entry name" value="CELL DIVISION CONTROL PROTEIN 6 HOMOLOG"/>
    <property type="match status" value="1"/>
</dbReference>
<dbReference type="GO" id="GO:0016887">
    <property type="term" value="F:ATP hydrolysis activity"/>
    <property type="evidence" value="ECO:0007669"/>
    <property type="project" value="InterPro"/>
</dbReference>
<dbReference type="InterPro" id="IPR003593">
    <property type="entry name" value="AAA+_ATPase"/>
</dbReference>
<dbReference type="SMART" id="SM00382">
    <property type="entry name" value="AAA"/>
    <property type="match status" value="1"/>
</dbReference>
<evidence type="ECO:0000256" key="1">
    <source>
        <dbReference type="ARBA" id="ARBA00022705"/>
    </source>
</evidence>
<dbReference type="GO" id="GO:0051301">
    <property type="term" value="P:cell division"/>
    <property type="evidence" value="ECO:0007669"/>
    <property type="project" value="UniProtKB-KW"/>
</dbReference>
<dbReference type="GO" id="GO:0006270">
    <property type="term" value="P:DNA replication initiation"/>
    <property type="evidence" value="ECO:0007669"/>
    <property type="project" value="TreeGrafter"/>
</dbReference>
<dbReference type="SUPFAM" id="SSF52540">
    <property type="entry name" value="P-loop containing nucleoside triphosphate hydrolases"/>
    <property type="match status" value="1"/>
</dbReference>
<dbReference type="Gene3D" id="3.40.50.300">
    <property type="entry name" value="P-loop containing nucleotide triphosphate hydrolases"/>
    <property type="match status" value="1"/>
</dbReference>
<sequence>MTSLDSDNETSASSSYDKHLKLQERAIELLRLSDNTYLGCRDVEAATLHDCIKSAATKNLGGSIFLFGLSGSGKSTTANHVLKQYKLENPDVHIVCLTGSAFNSNYSVLQTIYRNILGVDPKKRVGFKHKGLKHIDQYKGVTASLKLIFHSAPNYTIFLMDEVDYICSLVKIKDRSSKCNWMIQAILEAANSQGSKVLFIAISNNLDQATKITERQCRIIMFKPYNENQIMTIIKGKLEQLDQSYTSVIDDTAILLLARRVANTTGDIRACLDTFARAISTSMSNLEGKLENLYAESTTYSPSNTPERSTERFTEESETPMLPSSDTVNNSLELKGYQVGHKEVGSLTPTLTLNILALLKQKIKPLPLMQLVTLLAIAKSSMEEQDCIVSIKSVKKSLIHLADVLMMYNVDIEDFCTSGFNDAIDVLKELQIIAKVDKRSSSDDSPREEE</sequence>
<dbReference type="InterPro" id="IPR003959">
    <property type="entry name" value="ATPase_AAA_core"/>
</dbReference>
<evidence type="ECO:0000259" key="3">
    <source>
        <dbReference type="SMART" id="SM00382"/>
    </source>
</evidence>
<name>A0AAD8PED8_BABGI</name>
<accession>A0AAD8PED8</accession>
<organism evidence="4 5">
    <name type="scientific">Babesia gibsoni</name>
    <dbReference type="NCBI Taxonomy" id="33632"/>
    <lineage>
        <taxon>Eukaryota</taxon>
        <taxon>Sar</taxon>
        <taxon>Alveolata</taxon>
        <taxon>Apicomplexa</taxon>
        <taxon>Aconoidasida</taxon>
        <taxon>Piroplasmida</taxon>
        <taxon>Babesiidae</taxon>
        <taxon>Babesia</taxon>
    </lineage>
</organism>
<dbReference type="EMBL" id="JAVEPI010000002">
    <property type="protein sequence ID" value="KAK1443813.1"/>
    <property type="molecule type" value="Genomic_DNA"/>
</dbReference>
<keyword evidence="4" id="KW-0132">Cell division</keyword>
<keyword evidence="1" id="KW-0235">DNA replication</keyword>
<gene>
    <name evidence="4" type="ORF">BgAZ_206890</name>
</gene>
<comment type="caution">
    <text evidence="4">The sequence shown here is derived from an EMBL/GenBank/DDBJ whole genome shotgun (WGS) entry which is preliminary data.</text>
</comment>
<dbReference type="InterPro" id="IPR050311">
    <property type="entry name" value="ORC1/CDC6"/>
</dbReference>
<dbReference type="Gene3D" id="1.10.8.60">
    <property type="match status" value="1"/>
</dbReference>
<feature type="region of interest" description="Disordered" evidence="2">
    <location>
        <begin position="297"/>
        <end position="326"/>
    </location>
</feature>
<evidence type="ECO:0000313" key="4">
    <source>
        <dbReference type="EMBL" id="KAK1443813.1"/>
    </source>
</evidence>
<proteinExistence type="predicted"/>
<dbReference type="GO" id="GO:0003688">
    <property type="term" value="F:DNA replication origin binding"/>
    <property type="evidence" value="ECO:0007669"/>
    <property type="project" value="TreeGrafter"/>
</dbReference>
<dbReference type="PANTHER" id="PTHR10763">
    <property type="entry name" value="CELL DIVISION CONTROL PROTEIN 6-RELATED"/>
    <property type="match status" value="1"/>
</dbReference>
<feature type="domain" description="AAA+ ATPase" evidence="3">
    <location>
        <begin position="60"/>
        <end position="226"/>
    </location>
</feature>
<keyword evidence="5" id="KW-1185">Reference proteome</keyword>
<dbReference type="Proteomes" id="UP001230268">
    <property type="component" value="Unassembled WGS sequence"/>
</dbReference>
<dbReference type="GO" id="GO:0005634">
    <property type="term" value="C:nucleus"/>
    <property type="evidence" value="ECO:0007669"/>
    <property type="project" value="TreeGrafter"/>
</dbReference>
<dbReference type="InterPro" id="IPR027417">
    <property type="entry name" value="P-loop_NTPase"/>
</dbReference>
<evidence type="ECO:0000256" key="2">
    <source>
        <dbReference type="SAM" id="MobiDB-lite"/>
    </source>
</evidence>
<dbReference type="AlphaFoldDB" id="A0AAD8PED8"/>
<evidence type="ECO:0000313" key="5">
    <source>
        <dbReference type="Proteomes" id="UP001230268"/>
    </source>
</evidence>
<reference evidence="4" key="1">
    <citation type="submission" date="2023-08" db="EMBL/GenBank/DDBJ databases">
        <title>Draft sequence of the Babesia gibsoni genome.</title>
        <authorList>
            <person name="Yamagishi J.Y."/>
            <person name="Xuan X.X."/>
        </authorList>
    </citation>
    <scope>NUCLEOTIDE SEQUENCE</scope>
    <source>
        <strain evidence="4">Azabu</strain>
    </source>
</reference>
<dbReference type="Pfam" id="PF00004">
    <property type="entry name" value="AAA"/>
    <property type="match status" value="1"/>
</dbReference>
<dbReference type="GO" id="GO:0033314">
    <property type="term" value="P:mitotic DNA replication checkpoint signaling"/>
    <property type="evidence" value="ECO:0007669"/>
    <property type="project" value="TreeGrafter"/>
</dbReference>
<dbReference type="GO" id="GO:0005524">
    <property type="term" value="F:ATP binding"/>
    <property type="evidence" value="ECO:0007669"/>
    <property type="project" value="InterPro"/>
</dbReference>